<dbReference type="Gene3D" id="3.30.930.10">
    <property type="entry name" value="Bira Bifunctional Protein, Domain 2"/>
    <property type="match status" value="1"/>
</dbReference>
<keyword evidence="2 8" id="KW-0436">Ligase</keyword>
<dbReference type="InterPro" id="IPR016061">
    <property type="entry name" value="Pro-tRNA_ligase_II_C"/>
</dbReference>
<dbReference type="GO" id="GO:0005524">
    <property type="term" value="F:ATP binding"/>
    <property type="evidence" value="ECO:0007669"/>
    <property type="project" value="UniProtKB-UniRule"/>
</dbReference>
<sequence>MGKQEQAAISPTRAENYSEWYQQVVKAADLAETSPVRGCMVIKPWGYAIWENIRQALDGMFKAAGVKNAYFPLFIPLEFLEREAEHVEGFAKECAVVTHHRLEAKDGRLVPAGELTEPLVVRPTSETIIGESFSRWVKSYRDLPVLINQWANVVRWEMRTRIFLRTSEFLWQEGHTVHADAAEAMELARHMLNLYEKLATDYLAIPVIKGNKSDSERFPGAVETFCIEAMMQDRKALQAGTSHFLGQNFARASKILFQSEQGKEELAWTTSWGVSTRLIGGLIMCHADDDGMIMPPAIAPAHVVLLPIFKKDSDRETVMAYTDTLAARLREKQYMGRPVGVEIDTRDIGGARGWEWIKKGIPLRVEIGPKDIEKQSVFVGRRDMGHREKMSVPTDRFVEDIADTLAAVQHTLYQRALEFRAAHTVTIDDKKAFYDFFTPQNTDMPEIHGGFALSPWCRDPACEAAIKDDLSVTIRCLPHDEALRGADAGSCVCCGKTAKGRAVFAKAY</sequence>
<reference evidence="10 11" key="1">
    <citation type="submission" date="2007-10" db="EMBL/GenBank/DDBJ databases">
        <title>Complete sequence of Desulfococcus oleovorans Hxd3.</title>
        <authorList>
            <consortium name="US DOE Joint Genome Institute"/>
            <person name="Copeland A."/>
            <person name="Lucas S."/>
            <person name="Lapidus A."/>
            <person name="Barry K."/>
            <person name="Glavina del Rio T."/>
            <person name="Dalin E."/>
            <person name="Tice H."/>
            <person name="Pitluck S."/>
            <person name="Kiss H."/>
            <person name="Brettin T."/>
            <person name="Bruce D."/>
            <person name="Detter J.C."/>
            <person name="Han C."/>
            <person name="Schmutz J."/>
            <person name="Larimer F."/>
            <person name="Land M."/>
            <person name="Hauser L."/>
            <person name="Kyrpides N."/>
            <person name="Kim E."/>
            <person name="Wawrik B."/>
            <person name="Richardson P."/>
        </authorList>
    </citation>
    <scope>NUCLEOTIDE SEQUENCE [LARGE SCALE GENOMIC DNA]</scope>
    <source>
        <strain evidence="11">DSM 6200 / JCM 39069 / Hxd3</strain>
    </source>
</reference>
<dbReference type="GO" id="GO:0006433">
    <property type="term" value="P:prolyl-tRNA aminoacylation"/>
    <property type="evidence" value="ECO:0007669"/>
    <property type="project" value="UniProtKB-UniRule"/>
</dbReference>
<dbReference type="InterPro" id="IPR045864">
    <property type="entry name" value="aa-tRNA-synth_II/BPL/LPL"/>
</dbReference>
<keyword evidence="3 8" id="KW-0547">Nucleotide-binding</keyword>
<evidence type="ECO:0000256" key="7">
    <source>
        <dbReference type="ARBA" id="ARBA00047671"/>
    </source>
</evidence>
<dbReference type="PROSITE" id="PS50862">
    <property type="entry name" value="AA_TRNA_LIGASE_II"/>
    <property type="match status" value="1"/>
</dbReference>
<dbReference type="AlphaFoldDB" id="A8ZTS9"/>
<dbReference type="Pfam" id="PF03129">
    <property type="entry name" value="HGTP_anticodon"/>
    <property type="match status" value="1"/>
</dbReference>
<comment type="similarity">
    <text evidence="8">Belongs to the class-II aminoacyl-tRNA synthetase family. ProS type 3 subfamily.</text>
</comment>
<evidence type="ECO:0000259" key="9">
    <source>
        <dbReference type="PROSITE" id="PS50862"/>
    </source>
</evidence>
<keyword evidence="11" id="KW-1185">Reference proteome</keyword>
<dbReference type="KEGG" id="dol:Dole_2058"/>
<dbReference type="Proteomes" id="UP000008561">
    <property type="component" value="Chromosome"/>
</dbReference>
<comment type="domain">
    <text evidence="8">Consists of three domains: the N-terminal catalytic domain, the anticodon-binding domain and the C-terminal extension.</text>
</comment>
<dbReference type="CDD" id="cd00778">
    <property type="entry name" value="ProRS_core_arch_euk"/>
    <property type="match status" value="1"/>
</dbReference>
<evidence type="ECO:0000256" key="3">
    <source>
        <dbReference type="ARBA" id="ARBA00022741"/>
    </source>
</evidence>
<dbReference type="EC" id="6.1.1.15" evidence="8"/>
<comment type="subunit">
    <text evidence="8">Homodimer.</text>
</comment>
<dbReference type="GO" id="GO:0005737">
    <property type="term" value="C:cytoplasm"/>
    <property type="evidence" value="ECO:0007669"/>
    <property type="project" value="UniProtKB-SubCell"/>
</dbReference>
<dbReference type="GO" id="GO:0004827">
    <property type="term" value="F:proline-tRNA ligase activity"/>
    <property type="evidence" value="ECO:0007669"/>
    <property type="project" value="UniProtKB-UniRule"/>
</dbReference>
<dbReference type="PANTHER" id="PTHR43382:SF2">
    <property type="entry name" value="BIFUNCTIONAL GLUTAMATE_PROLINE--TRNA LIGASE"/>
    <property type="match status" value="1"/>
</dbReference>
<dbReference type="OrthoDB" id="9809052at2"/>
<dbReference type="Gene3D" id="3.30.110.30">
    <property type="entry name" value="C-terminal domain of ProRS"/>
    <property type="match status" value="1"/>
</dbReference>
<keyword evidence="4 8" id="KW-0067">ATP-binding</keyword>
<keyword evidence="6 8" id="KW-0030">Aminoacyl-tRNA synthetase</keyword>
<gene>
    <name evidence="8" type="primary">proS</name>
    <name evidence="10" type="ordered locus">Dole_2058</name>
</gene>
<dbReference type="GO" id="GO:0017101">
    <property type="term" value="C:aminoacyl-tRNA synthetase multienzyme complex"/>
    <property type="evidence" value="ECO:0007669"/>
    <property type="project" value="TreeGrafter"/>
</dbReference>
<dbReference type="InterPro" id="IPR002314">
    <property type="entry name" value="aa-tRNA-synt_IIb"/>
</dbReference>
<dbReference type="Pfam" id="PF09180">
    <property type="entry name" value="ProRS-C_1"/>
    <property type="match status" value="1"/>
</dbReference>
<dbReference type="InterPro" id="IPR006195">
    <property type="entry name" value="aa-tRNA-synth_II"/>
</dbReference>
<proteinExistence type="inferred from homology"/>
<organism evidence="10 11">
    <name type="scientific">Desulfosudis oleivorans (strain DSM 6200 / JCM 39069 / Hxd3)</name>
    <name type="common">Desulfococcus oleovorans</name>
    <dbReference type="NCBI Taxonomy" id="96561"/>
    <lineage>
        <taxon>Bacteria</taxon>
        <taxon>Pseudomonadati</taxon>
        <taxon>Thermodesulfobacteriota</taxon>
        <taxon>Desulfobacteria</taxon>
        <taxon>Desulfobacterales</taxon>
        <taxon>Desulfosudaceae</taxon>
        <taxon>Desulfosudis</taxon>
    </lineage>
</organism>
<dbReference type="NCBIfam" id="TIGR00408">
    <property type="entry name" value="proS_fam_I"/>
    <property type="match status" value="1"/>
</dbReference>
<evidence type="ECO:0000256" key="1">
    <source>
        <dbReference type="ARBA" id="ARBA00022490"/>
    </source>
</evidence>
<dbReference type="Gene3D" id="3.40.50.800">
    <property type="entry name" value="Anticodon-binding domain"/>
    <property type="match status" value="1"/>
</dbReference>
<protein>
    <recommendedName>
        <fullName evidence="8">Proline--tRNA ligase</fullName>
        <ecNumber evidence="8">6.1.1.15</ecNumber>
    </recommendedName>
    <alternativeName>
        <fullName evidence="8">Prolyl-tRNA synthetase</fullName>
        <shortName evidence="8">ProRS</shortName>
    </alternativeName>
</protein>
<dbReference type="RefSeq" id="WP_012175474.1">
    <property type="nucleotide sequence ID" value="NC_009943.1"/>
</dbReference>
<dbReference type="STRING" id="96561.Dole_2058"/>
<comment type="function">
    <text evidence="8">Catalyzes the attachment of proline to tRNA(Pro) in a two-step reaction: proline is first activated by ATP to form Pro-AMP and then transferred to the acceptor end of tRNA(Pro).</text>
</comment>
<evidence type="ECO:0000256" key="5">
    <source>
        <dbReference type="ARBA" id="ARBA00022917"/>
    </source>
</evidence>
<name>A8ZTS9_DESOH</name>
<dbReference type="EMBL" id="CP000859">
    <property type="protein sequence ID" value="ABW67862.1"/>
    <property type="molecule type" value="Genomic_DNA"/>
</dbReference>
<dbReference type="InterPro" id="IPR017449">
    <property type="entry name" value="Pro-tRNA_synth_II"/>
</dbReference>
<dbReference type="HAMAP" id="MF_01571">
    <property type="entry name" value="Pro_tRNA_synth_type3"/>
    <property type="match status" value="1"/>
</dbReference>
<dbReference type="HOGENOM" id="CLU_001882_4_2_7"/>
<dbReference type="SUPFAM" id="SSF64586">
    <property type="entry name" value="C-terminal domain of ProRS"/>
    <property type="match status" value="1"/>
</dbReference>
<keyword evidence="1 8" id="KW-0963">Cytoplasm</keyword>
<evidence type="ECO:0000256" key="8">
    <source>
        <dbReference type="HAMAP-Rule" id="MF_01571"/>
    </source>
</evidence>
<dbReference type="SUPFAM" id="SSF52954">
    <property type="entry name" value="Class II aaRS ABD-related"/>
    <property type="match status" value="1"/>
</dbReference>
<dbReference type="PANTHER" id="PTHR43382">
    <property type="entry name" value="PROLYL-TRNA SYNTHETASE"/>
    <property type="match status" value="1"/>
</dbReference>
<evidence type="ECO:0000313" key="10">
    <source>
        <dbReference type="EMBL" id="ABW67862.1"/>
    </source>
</evidence>
<dbReference type="Pfam" id="PF00587">
    <property type="entry name" value="tRNA-synt_2b"/>
    <property type="match status" value="1"/>
</dbReference>
<dbReference type="FunFam" id="3.30.930.10:FF:000037">
    <property type="entry name" value="Proline--tRNA ligase"/>
    <property type="match status" value="1"/>
</dbReference>
<accession>A8ZTS9</accession>
<dbReference type="InterPro" id="IPR036621">
    <property type="entry name" value="Anticodon-bd_dom_sf"/>
</dbReference>
<evidence type="ECO:0000256" key="4">
    <source>
        <dbReference type="ARBA" id="ARBA00022840"/>
    </source>
</evidence>
<comment type="subcellular location">
    <subcellularLocation>
        <location evidence="8">Cytoplasm</location>
    </subcellularLocation>
</comment>
<dbReference type="SMART" id="SM00946">
    <property type="entry name" value="ProRS-C_1"/>
    <property type="match status" value="1"/>
</dbReference>
<dbReference type="InterPro" id="IPR004499">
    <property type="entry name" value="Pro-tRNA-ligase_IIa_arc-type"/>
</dbReference>
<evidence type="ECO:0000256" key="6">
    <source>
        <dbReference type="ARBA" id="ARBA00023146"/>
    </source>
</evidence>
<evidence type="ECO:0000313" key="11">
    <source>
        <dbReference type="Proteomes" id="UP000008561"/>
    </source>
</evidence>
<dbReference type="SUPFAM" id="SSF55681">
    <property type="entry name" value="Class II aaRS and biotin synthetases"/>
    <property type="match status" value="1"/>
</dbReference>
<feature type="domain" description="Aminoacyl-transfer RNA synthetases class-II family profile" evidence="9">
    <location>
        <begin position="46"/>
        <end position="295"/>
    </location>
</feature>
<comment type="catalytic activity">
    <reaction evidence="7 8">
        <text>tRNA(Pro) + L-proline + ATP = L-prolyl-tRNA(Pro) + AMP + diphosphate</text>
        <dbReference type="Rhea" id="RHEA:14305"/>
        <dbReference type="Rhea" id="RHEA-COMP:9700"/>
        <dbReference type="Rhea" id="RHEA-COMP:9702"/>
        <dbReference type="ChEBI" id="CHEBI:30616"/>
        <dbReference type="ChEBI" id="CHEBI:33019"/>
        <dbReference type="ChEBI" id="CHEBI:60039"/>
        <dbReference type="ChEBI" id="CHEBI:78442"/>
        <dbReference type="ChEBI" id="CHEBI:78532"/>
        <dbReference type="ChEBI" id="CHEBI:456215"/>
        <dbReference type="EC" id="6.1.1.15"/>
    </reaction>
</comment>
<keyword evidence="5 8" id="KW-0648">Protein biosynthesis</keyword>
<dbReference type="InterPro" id="IPR033721">
    <property type="entry name" value="ProRS_core_arch_euk"/>
</dbReference>
<dbReference type="eggNOG" id="COG0442">
    <property type="taxonomic scope" value="Bacteria"/>
</dbReference>
<dbReference type="InterPro" id="IPR004154">
    <property type="entry name" value="Anticodon-bd"/>
</dbReference>
<evidence type="ECO:0000256" key="2">
    <source>
        <dbReference type="ARBA" id="ARBA00022598"/>
    </source>
</evidence>